<reference evidence="3" key="1">
    <citation type="submission" date="2017-05" db="EMBL/GenBank/DDBJ databases">
        <title>Physiological properties and genetic analysis related to exopolysaccharide production of fresh-water unicellular cyanobacterium Aphanothece sacrum, Suizenji Nori, that has been cultured as a food source in Japan.</title>
        <authorList>
            <person name="Kanesaki Y."/>
            <person name="Yoshikawa S."/>
            <person name="Ohki K."/>
        </authorList>
    </citation>
    <scope>NUCLEOTIDE SEQUENCE [LARGE SCALE GENOMIC DNA]</scope>
    <source>
        <strain evidence="3">FPU1</strain>
    </source>
</reference>
<comment type="caution">
    <text evidence="2">The sequence shown here is derived from an EMBL/GenBank/DDBJ whole genome shotgun (WGS) entry which is preliminary data.</text>
</comment>
<feature type="transmembrane region" description="Helical" evidence="1">
    <location>
        <begin position="191"/>
        <end position="209"/>
    </location>
</feature>
<dbReference type="AlphaFoldDB" id="A0A401IM27"/>
<accession>A0A401IM27</accession>
<dbReference type="Proteomes" id="UP000287247">
    <property type="component" value="Unassembled WGS sequence"/>
</dbReference>
<keyword evidence="1" id="KW-0472">Membrane</keyword>
<feature type="transmembrane region" description="Helical" evidence="1">
    <location>
        <begin position="42"/>
        <end position="65"/>
    </location>
</feature>
<name>A0A401IM27_APHSA</name>
<dbReference type="EMBL" id="BDQK01000016">
    <property type="protein sequence ID" value="GBF82314.1"/>
    <property type="molecule type" value="Genomic_DNA"/>
</dbReference>
<dbReference type="InterPro" id="IPR004676">
    <property type="entry name" value="Cd-R_transporter"/>
</dbReference>
<evidence type="ECO:0000256" key="1">
    <source>
        <dbReference type="SAM" id="Phobius"/>
    </source>
</evidence>
<gene>
    <name evidence="2" type="ORF">AsFPU1_3742</name>
</gene>
<dbReference type="OrthoDB" id="512191at2"/>
<organism evidence="2 3">
    <name type="scientific">Aphanothece sacrum FPU1</name>
    <dbReference type="NCBI Taxonomy" id="1920663"/>
    <lineage>
        <taxon>Bacteria</taxon>
        <taxon>Bacillati</taxon>
        <taxon>Cyanobacteriota</taxon>
        <taxon>Cyanophyceae</taxon>
        <taxon>Oscillatoriophycideae</taxon>
        <taxon>Chroococcales</taxon>
        <taxon>Aphanothecaceae</taxon>
        <taxon>Aphanothece</taxon>
    </lineage>
</organism>
<feature type="transmembrane region" description="Helical" evidence="1">
    <location>
        <begin position="6"/>
        <end position="30"/>
    </location>
</feature>
<keyword evidence="1" id="KW-0812">Transmembrane</keyword>
<protein>
    <submittedName>
        <fullName evidence="2">Cadmium resistance transporter</fullName>
    </submittedName>
</protein>
<proteinExistence type="predicted"/>
<keyword evidence="1" id="KW-1133">Transmembrane helix</keyword>
<feature type="transmembrane region" description="Helical" evidence="1">
    <location>
        <begin position="127"/>
        <end position="148"/>
    </location>
</feature>
<sequence>MTTFLSIVLTGIFSFIATNLDDLLILTLFFSQKEHKSQVYSIVIGQYLGFTIIILASLPGFLGGLMIPKEWIGFLGLVPLIIGIKSLFNQEDNNDDIKIKLTQPVFNGEQKSNSWIRYFRRYLNSTVLYVASVTIANGGDNISIYLSLFSQKNLLDLTIILLIFYFLVGVWCFLAYWLVSHQIIAKIFLKYGRIITPFVLISLGIFILIDGF</sequence>
<keyword evidence="3" id="KW-1185">Reference proteome</keyword>
<dbReference type="Pfam" id="PF03596">
    <property type="entry name" value="Cad"/>
    <property type="match status" value="1"/>
</dbReference>
<feature type="transmembrane region" description="Helical" evidence="1">
    <location>
        <begin position="154"/>
        <end position="179"/>
    </location>
</feature>
<feature type="transmembrane region" description="Helical" evidence="1">
    <location>
        <begin position="71"/>
        <end position="88"/>
    </location>
</feature>
<dbReference type="RefSeq" id="WP_124972752.1">
    <property type="nucleotide sequence ID" value="NZ_BDQK01000016.1"/>
</dbReference>
<evidence type="ECO:0000313" key="3">
    <source>
        <dbReference type="Proteomes" id="UP000287247"/>
    </source>
</evidence>
<evidence type="ECO:0000313" key="2">
    <source>
        <dbReference type="EMBL" id="GBF82314.1"/>
    </source>
</evidence>